<evidence type="ECO:0000313" key="3">
    <source>
        <dbReference type="Proteomes" id="UP000275078"/>
    </source>
</evidence>
<gene>
    <name evidence="2" type="ORF">BJ508DRAFT_418227</name>
</gene>
<feature type="region of interest" description="Disordered" evidence="1">
    <location>
        <begin position="29"/>
        <end position="55"/>
    </location>
</feature>
<dbReference type="EMBL" id="ML119768">
    <property type="protein sequence ID" value="RPA75230.1"/>
    <property type="molecule type" value="Genomic_DNA"/>
</dbReference>
<organism evidence="2 3">
    <name type="scientific">Ascobolus immersus RN42</name>
    <dbReference type="NCBI Taxonomy" id="1160509"/>
    <lineage>
        <taxon>Eukaryota</taxon>
        <taxon>Fungi</taxon>
        <taxon>Dikarya</taxon>
        <taxon>Ascomycota</taxon>
        <taxon>Pezizomycotina</taxon>
        <taxon>Pezizomycetes</taxon>
        <taxon>Pezizales</taxon>
        <taxon>Ascobolaceae</taxon>
        <taxon>Ascobolus</taxon>
    </lineage>
</organism>
<dbReference type="AlphaFoldDB" id="A0A3N4HTV3"/>
<sequence>MPCRIHNEPPLRPRHMEVAPTPVRRCRFDTAQDKAKLHRHQPYRPREPSTRPWAK</sequence>
<proteinExistence type="predicted"/>
<dbReference type="Proteomes" id="UP000275078">
    <property type="component" value="Unassembled WGS sequence"/>
</dbReference>
<evidence type="ECO:0000313" key="2">
    <source>
        <dbReference type="EMBL" id="RPA75230.1"/>
    </source>
</evidence>
<accession>A0A3N4HTV3</accession>
<keyword evidence="3" id="KW-1185">Reference proteome</keyword>
<protein>
    <submittedName>
        <fullName evidence="2">Uncharacterized protein</fullName>
    </submittedName>
</protein>
<reference evidence="2 3" key="1">
    <citation type="journal article" date="2018" name="Nat. Ecol. Evol.">
        <title>Pezizomycetes genomes reveal the molecular basis of ectomycorrhizal truffle lifestyle.</title>
        <authorList>
            <person name="Murat C."/>
            <person name="Payen T."/>
            <person name="Noel B."/>
            <person name="Kuo A."/>
            <person name="Morin E."/>
            <person name="Chen J."/>
            <person name="Kohler A."/>
            <person name="Krizsan K."/>
            <person name="Balestrini R."/>
            <person name="Da Silva C."/>
            <person name="Montanini B."/>
            <person name="Hainaut M."/>
            <person name="Levati E."/>
            <person name="Barry K.W."/>
            <person name="Belfiori B."/>
            <person name="Cichocki N."/>
            <person name="Clum A."/>
            <person name="Dockter R.B."/>
            <person name="Fauchery L."/>
            <person name="Guy J."/>
            <person name="Iotti M."/>
            <person name="Le Tacon F."/>
            <person name="Lindquist E.A."/>
            <person name="Lipzen A."/>
            <person name="Malagnac F."/>
            <person name="Mello A."/>
            <person name="Molinier V."/>
            <person name="Miyauchi S."/>
            <person name="Poulain J."/>
            <person name="Riccioni C."/>
            <person name="Rubini A."/>
            <person name="Sitrit Y."/>
            <person name="Splivallo R."/>
            <person name="Traeger S."/>
            <person name="Wang M."/>
            <person name="Zifcakova L."/>
            <person name="Wipf D."/>
            <person name="Zambonelli A."/>
            <person name="Paolocci F."/>
            <person name="Nowrousian M."/>
            <person name="Ottonello S."/>
            <person name="Baldrian P."/>
            <person name="Spatafora J.W."/>
            <person name="Henrissat B."/>
            <person name="Nagy L.G."/>
            <person name="Aury J.M."/>
            <person name="Wincker P."/>
            <person name="Grigoriev I.V."/>
            <person name="Bonfante P."/>
            <person name="Martin F.M."/>
        </authorList>
    </citation>
    <scope>NUCLEOTIDE SEQUENCE [LARGE SCALE GENOMIC DNA]</scope>
    <source>
        <strain evidence="2 3">RN42</strain>
    </source>
</reference>
<name>A0A3N4HTV3_ASCIM</name>
<evidence type="ECO:0000256" key="1">
    <source>
        <dbReference type="SAM" id="MobiDB-lite"/>
    </source>
</evidence>